<dbReference type="Pfam" id="PF00440">
    <property type="entry name" value="TetR_N"/>
    <property type="match status" value="1"/>
</dbReference>
<reference evidence="6 7" key="1">
    <citation type="submission" date="2023-12" db="EMBL/GenBank/DDBJ databases">
        <title>Amycolatopsis sp. V23-08.</title>
        <authorList>
            <person name="Somphong A."/>
        </authorList>
    </citation>
    <scope>NUCLEOTIDE SEQUENCE [LARGE SCALE GENOMIC DNA]</scope>
    <source>
        <strain evidence="6 7">V23-08</strain>
    </source>
</reference>
<organism evidence="6 7">
    <name type="scientific">Amycolatopsis heterodermiae</name>
    <dbReference type="NCBI Taxonomy" id="3110235"/>
    <lineage>
        <taxon>Bacteria</taxon>
        <taxon>Bacillati</taxon>
        <taxon>Actinomycetota</taxon>
        <taxon>Actinomycetes</taxon>
        <taxon>Pseudonocardiales</taxon>
        <taxon>Pseudonocardiaceae</taxon>
        <taxon>Amycolatopsis</taxon>
    </lineage>
</organism>
<accession>A0ABU5RBZ2</accession>
<keyword evidence="1" id="KW-0805">Transcription regulation</keyword>
<evidence type="ECO:0000256" key="3">
    <source>
        <dbReference type="ARBA" id="ARBA00023163"/>
    </source>
</evidence>
<dbReference type="PRINTS" id="PR00455">
    <property type="entry name" value="HTHTETR"/>
</dbReference>
<dbReference type="InterPro" id="IPR050109">
    <property type="entry name" value="HTH-type_TetR-like_transc_reg"/>
</dbReference>
<dbReference type="InterPro" id="IPR041347">
    <property type="entry name" value="MftR_C"/>
</dbReference>
<dbReference type="InterPro" id="IPR001647">
    <property type="entry name" value="HTH_TetR"/>
</dbReference>
<dbReference type="Pfam" id="PF17754">
    <property type="entry name" value="TetR_C_14"/>
    <property type="match status" value="1"/>
</dbReference>
<dbReference type="SUPFAM" id="SSF46689">
    <property type="entry name" value="Homeodomain-like"/>
    <property type="match status" value="1"/>
</dbReference>
<dbReference type="PANTHER" id="PTHR30055:SF238">
    <property type="entry name" value="MYCOFACTOCIN BIOSYNTHESIS TRANSCRIPTIONAL REGULATOR MFTR-RELATED"/>
    <property type="match status" value="1"/>
</dbReference>
<dbReference type="RefSeq" id="WP_323331507.1">
    <property type="nucleotide sequence ID" value="NZ_JAYFSI010000007.1"/>
</dbReference>
<keyword evidence="3" id="KW-0804">Transcription</keyword>
<dbReference type="EMBL" id="JAYFSI010000007">
    <property type="protein sequence ID" value="MEA5363772.1"/>
    <property type="molecule type" value="Genomic_DNA"/>
</dbReference>
<dbReference type="PROSITE" id="PS01081">
    <property type="entry name" value="HTH_TETR_1"/>
    <property type="match status" value="1"/>
</dbReference>
<evidence type="ECO:0000259" key="5">
    <source>
        <dbReference type="PROSITE" id="PS50977"/>
    </source>
</evidence>
<dbReference type="PANTHER" id="PTHR30055">
    <property type="entry name" value="HTH-TYPE TRANSCRIPTIONAL REGULATOR RUTR"/>
    <property type="match status" value="1"/>
</dbReference>
<dbReference type="Gene3D" id="1.10.10.60">
    <property type="entry name" value="Homeodomain-like"/>
    <property type="match status" value="1"/>
</dbReference>
<evidence type="ECO:0000256" key="2">
    <source>
        <dbReference type="ARBA" id="ARBA00023125"/>
    </source>
</evidence>
<dbReference type="Proteomes" id="UP001304298">
    <property type="component" value="Unassembled WGS sequence"/>
</dbReference>
<keyword evidence="7" id="KW-1185">Reference proteome</keyword>
<evidence type="ECO:0000313" key="7">
    <source>
        <dbReference type="Proteomes" id="UP001304298"/>
    </source>
</evidence>
<dbReference type="InterPro" id="IPR009057">
    <property type="entry name" value="Homeodomain-like_sf"/>
</dbReference>
<evidence type="ECO:0000256" key="4">
    <source>
        <dbReference type="PROSITE-ProRule" id="PRU00335"/>
    </source>
</evidence>
<proteinExistence type="predicted"/>
<name>A0ABU5RBZ2_9PSEU</name>
<dbReference type="Gene3D" id="1.10.357.10">
    <property type="entry name" value="Tetracycline Repressor, domain 2"/>
    <property type="match status" value="1"/>
</dbReference>
<protein>
    <submittedName>
        <fullName evidence="6">TetR family transcriptional regulator</fullName>
    </submittedName>
</protein>
<evidence type="ECO:0000256" key="1">
    <source>
        <dbReference type="ARBA" id="ARBA00023015"/>
    </source>
</evidence>
<evidence type="ECO:0000313" key="6">
    <source>
        <dbReference type="EMBL" id="MEA5363772.1"/>
    </source>
</evidence>
<feature type="DNA-binding region" description="H-T-H motif" evidence="4">
    <location>
        <begin position="36"/>
        <end position="55"/>
    </location>
</feature>
<dbReference type="PROSITE" id="PS50977">
    <property type="entry name" value="HTH_TETR_2"/>
    <property type="match status" value="1"/>
</dbReference>
<comment type="caution">
    <text evidence="6">The sequence shown here is derived from an EMBL/GenBank/DDBJ whole genome shotgun (WGS) entry which is preliminary data.</text>
</comment>
<sequence>MPPPPGLRERKKYETHRALAVAAVELVAERGLDAVTVEDIAAAAGVSVRTFFNYFASKEDAVVIAFPDHLERTERAVERFLAQPAELSTMDALVAVMREEVADVGENPREWLARMTAIKKNPALFHRAVTMNAQQAEPLTAAIARRAGCEQGDLFPSLLLAVVGGAMSAALLRWRELDGKDTTVTELFDEAVASVAAGLPDPPRTR</sequence>
<feature type="domain" description="HTH tetR-type" evidence="5">
    <location>
        <begin position="13"/>
        <end position="73"/>
    </location>
</feature>
<dbReference type="InterPro" id="IPR023772">
    <property type="entry name" value="DNA-bd_HTH_TetR-type_CS"/>
</dbReference>
<gene>
    <name evidence="6" type="ORF">VA596_29855</name>
</gene>
<keyword evidence="2 4" id="KW-0238">DNA-binding</keyword>